<evidence type="ECO:0000256" key="2">
    <source>
        <dbReference type="SAM" id="Phobius"/>
    </source>
</evidence>
<dbReference type="EMBL" id="AP008231">
    <property type="protein sequence ID" value="BAD79706.1"/>
    <property type="molecule type" value="Genomic_DNA"/>
</dbReference>
<keyword evidence="2" id="KW-1133">Transmembrane helix</keyword>
<dbReference type="Proteomes" id="UP000001175">
    <property type="component" value="Chromosome"/>
</dbReference>
<dbReference type="AlphaFoldDB" id="A0A0H3K6D4"/>
<evidence type="ECO:0000313" key="3">
    <source>
        <dbReference type="EMBL" id="BAD79706.1"/>
    </source>
</evidence>
<feature type="region of interest" description="Disordered" evidence="1">
    <location>
        <begin position="114"/>
        <end position="139"/>
    </location>
</feature>
<evidence type="ECO:0000313" key="4">
    <source>
        <dbReference type="Proteomes" id="UP000001175"/>
    </source>
</evidence>
<sequence length="242" mass="26212">MSSLPNPLGQPWRFRYHTSGQCSRNPRTFCLGQVDPRSPMSRLQRLPPNSQWLLVIGSIGVVVGALVGWTIGQRSLAGVRAPETAPLATRVLPATEAANFLSEQAILKRIQALQQSQRNTTADRDPAENSGDRSAAPRGELLLSLETVERRAGQLRLQVRLEPADDQPVDLLAGRFELMNRQGNRAPLAVTLPAQLDRANAPLTLELTAAESLMEGSLTGLTLHWLGSPSSSVPVPLPALNE</sequence>
<proteinExistence type="predicted"/>
<keyword evidence="2" id="KW-0812">Transmembrane</keyword>
<evidence type="ECO:0000256" key="1">
    <source>
        <dbReference type="SAM" id="MobiDB-lite"/>
    </source>
</evidence>
<name>A0A0H3K6D4_SYNP6</name>
<organism evidence="3 4">
    <name type="scientific">Synechococcus sp. (strain ATCC 27144 / PCC 6301 / SAUG 1402/1)</name>
    <name type="common">Anacystis nidulans</name>
    <dbReference type="NCBI Taxonomy" id="269084"/>
    <lineage>
        <taxon>Bacteria</taxon>
        <taxon>Bacillati</taxon>
        <taxon>Cyanobacteriota</taxon>
        <taxon>Cyanophyceae</taxon>
        <taxon>Synechococcales</taxon>
        <taxon>Synechococcaceae</taxon>
        <taxon>Synechococcus</taxon>
    </lineage>
</organism>
<accession>A0A0H3K6D4</accession>
<keyword evidence="2" id="KW-0472">Membrane</keyword>
<reference evidence="3 4" key="1">
    <citation type="journal article" date="2007" name="Photosyn. Res.">
        <title>Complete nucleotide sequence of the freshwater unicellular cyanobacterium Synechococcus elongatus PCC 6301 chromosome: gene content and organization.</title>
        <authorList>
            <person name="Sugita C."/>
            <person name="Ogata K."/>
            <person name="Shikata M."/>
            <person name="Jikuya H."/>
            <person name="Takano J."/>
            <person name="Furumichi M."/>
            <person name="Kanehisa M."/>
            <person name="Omata T."/>
            <person name="Sugiura M."/>
            <person name="Sugita M."/>
        </authorList>
    </citation>
    <scope>NUCLEOTIDE SEQUENCE [LARGE SCALE GENOMIC DNA]</scope>
    <source>
        <strain evidence="4">ATCC 27144 / PCC 6301 / SAUG 1402/1</strain>
    </source>
</reference>
<feature type="compositionally biased region" description="Basic and acidic residues" evidence="1">
    <location>
        <begin position="121"/>
        <end position="131"/>
    </location>
</feature>
<gene>
    <name evidence="3" type="ordered locus">syc1516_c</name>
</gene>
<protein>
    <submittedName>
        <fullName evidence="3">Uncharacterized protein</fullName>
    </submittedName>
</protein>
<dbReference type="KEGG" id="syc:syc1516_c"/>
<feature type="transmembrane region" description="Helical" evidence="2">
    <location>
        <begin position="52"/>
        <end position="71"/>
    </location>
</feature>